<dbReference type="PROSITE" id="PS50943">
    <property type="entry name" value="HTH_CROC1"/>
    <property type="match status" value="1"/>
</dbReference>
<sequence length="73" mass="8249">MNEAIIERMKELAAEHNMTIHQVIQKGGLNQATISELMNGRTKHPKVSTIQKFCDGLGISLTIFFNDKKFDES</sequence>
<dbReference type="AlphaFoldDB" id="A0A377HHH1"/>
<dbReference type="SUPFAM" id="SSF47413">
    <property type="entry name" value="lambda repressor-like DNA-binding domains"/>
    <property type="match status" value="1"/>
</dbReference>
<organism evidence="2 3">
    <name type="scientific">Exiguobacterium aurantiacum</name>
    <dbReference type="NCBI Taxonomy" id="33987"/>
    <lineage>
        <taxon>Bacteria</taxon>
        <taxon>Bacillati</taxon>
        <taxon>Bacillota</taxon>
        <taxon>Bacilli</taxon>
        <taxon>Bacillales</taxon>
        <taxon>Bacillales Family XII. Incertae Sedis</taxon>
        <taxon>Exiguobacterium</taxon>
    </lineage>
</organism>
<dbReference type="EMBL" id="UGGP01000003">
    <property type="protein sequence ID" value="STO53298.1"/>
    <property type="molecule type" value="Genomic_DNA"/>
</dbReference>
<feature type="domain" description="HTH cro/C1-type" evidence="1">
    <location>
        <begin position="9"/>
        <end position="64"/>
    </location>
</feature>
<dbReference type="SMART" id="SM00530">
    <property type="entry name" value="HTH_XRE"/>
    <property type="match status" value="1"/>
</dbReference>
<protein>
    <submittedName>
        <fullName evidence="2">Predicted transcriptional regulator</fullName>
    </submittedName>
</protein>
<dbReference type="Gene3D" id="1.10.260.40">
    <property type="entry name" value="lambda repressor-like DNA-binding domains"/>
    <property type="match status" value="1"/>
</dbReference>
<proteinExistence type="predicted"/>
<dbReference type="InterPro" id="IPR001387">
    <property type="entry name" value="Cro/C1-type_HTH"/>
</dbReference>
<accession>A0A377HHH1</accession>
<evidence type="ECO:0000313" key="3">
    <source>
        <dbReference type="Proteomes" id="UP000254060"/>
    </source>
</evidence>
<evidence type="ECO:0000259" key="1">
    <source>
        <dbReference type="PROSITE" id="PS50943"/>
    </source>
</evidence>
<dbReference type="InterPro" id="IPR010982">
    <property type="entry name" value="Lambda_DNA-bd_dom_sf"/>
</dbReference>
<dbReference type="CDD" id="cd00093">
    <property type="entry name" value="HTH_XRE"/>
    <property type="match status" value="1"/>
</dbReference>
<gene>
    <name evidence="2" type="ORF">NCTC13163_03279</name>
</gene>
<reference evidence="2 3" key="1">
    <citation type="submission" date="2018-06" db="EMBL/GenBank/DDBJ databases">
        <authorList>
            <consortium name="Pathogen Informatics"/>
            <person name="Doyle S."/>
        </authorList>
    </citation>
    <scope>NUCLEOTIDE SEQUENCE [LARGE SCALE GENOMIC DNA]</scope>
    <source>
        <strain evidence="2 3">NCTC13163</strain>
    </source>
</reference>
<dbReference type="GO" id="GO:0003677">
    <property type="term" value="F:DNA binding"/>
    <property type="evidence" value="ECO:0007669"/>
    <property type="project" value="InterPro"/>
</dbReference>
<dbReference type="Pfam" id="PF13443">
    <property type="entry name" value="HTH_26"/>
    <property type="match status" value="1"/>
</dbReference>
<name>A0A377HHH1_9BACL</name>
<evidence type="ECO:0000313" key="2">
    <source>
        <dbReference type="EMBL" id="STO53298.1"/>
    </source>
</evidence>
<dbReference type="Proteomes" id="UP000254060">
    <property type="component" value="Unassembled WGS sequence"/>
</dbReference>